<dbReference type="Proteomes" id="UP000449710">
    <property type="component" value="Unassembled WGS sequence"/>
</dbReference>
<name>A0AA44BGB7_9CLOT</name>
<dbReference type="AlphaFoldDB" id="A0AA44BGB7"/>
<evidence type="ECO:0000313" key="1">
    <source>
        <dbReference type="EMBL" id="NBG89231.1"/>
    </source>
</evidence>
<accession>A0AA44BGB7</accession>
<dbReference type="NCBIfam" id="NF046065">
    <property type="entry name" value="MtxRegRemB"/>
    <property type="match status" value="1"/>
</dbReference>
<keyword evidence="2" id="KW-1185">Reference proteome</keyword>
<sequence length="98" mass="11316">MKKGYNSKIGGNPLYIHLGGNAIVSSRDLLYIFDVKAFHQSKVNRELLRKMEAAGRVVTLEKGKSRSVIFIKRKNQPITIYYSPITAFTLLRRRNQYK</sequence>
<evidence type="ECO:0000313" key="2">
    <source>
        <dbReference type="Proteomes" id="UP000449710"/>
    </source>
</evidence>
<gene>
    <name evidence="1" type="ORF">ISALK_12090</name>
</gene>
<protein>
    <submittedName>
        <fullName evidence="1">DUF370 domain-containing protein</fullName>
    </submittedName>
</protein>
<proteinExistence type="predicted"/>
<reference evidence="1 2" key="1">
    <citation type="submission" date="2019-04" db="EMBL/GenBank/DDBJ databases">
        <title>Isachenkonia alkalipeptolytica gen. nov. sp. nov. a new anaerobic, alkiliphilic organothrophic bacterium capable to reduce synthesized ferrihydrite isolated from a soda lake.</title>
        <authorList>
            <person name="Toshchakov S.V."/>
            <person name="Zavarzina D.G."/>
            <person name="Zhilina T.N."/>
            <person name="Kostrikina N.A."/>
            <person name="Kublanov I.V."/>
        </authorList>
    </citation>
    <scope>NUCLEOTIDE SEQUENCE [LARGE SCALE GENOMIC DNA]</scope>
    <source>
        <strain evidence="1 2">Z-1701</strain>
    </source>
</reference>
<organism evidence="1 2">
    <name type="scientific">Isachenkonia alkalipeptolytica</name>
    <dbReference type="NCBI Taxonomy" id="2565777"/>
    <lineage>
        <taxon>Bacteria</taxon>
        <taxon>Bacillati</taxon>
        <taxon>Bacillota</taxon>
        <taxon>Clostridia</taxon>
        <taxon>Eubacteriales</taxon>
        <taxon>Clostridiaceae</taxon>
        <taxon>Isachenkonia</taxon>
    </lineage>
</organism>
<comment type="caution">
    <text evidence="1">The sequence shown here is derived from an EMBL/GenBank/DDBJ whole genome shotgun (WGS) entry which is preliminary data.</text>
</comment>
<dbReference type="EMBL" id="SUMG01000019">
    <property type="protein sequence ID" value="NBG89231.1"/>
    <property type="molecule type" value="Genomic_DNA"/>
</dbReference>